<keyword evidence="9" id="KW-0472">Membrane</keyword>
<evidence type="ECO:0000256" key="10">
    <source>
        <dbReference type="ARBA" id="ARBA00023180"/>
    </source>
</evidence>
<dbReference type="EMBL" id="NEDP02005507">
    <property type="protein sequence ID" value="OWF39806.1"/>
    <property type="molecule type" value="Genomic_DNA"/>
</dbReference>
<accession>A0A210PTN0</accession>
<name>A0A210PTN0_MIZYE</name>
<dbReference type="EC" id="2.4.1.-" evidence="11"/>
<proteinExistence type="inferred from homology"/>
<comment type="subcellular location">
    <subcellularLocation>
        <location evidence="1 11">Golgi apparatus membrane</location>
        <topology evidence="1 11">Single-pass type II membrane protein</topology>
    </subcellularLocation>
</comment>
<keyword evidence="10" id="KW-0325">Glycoprotein</keyword>
<dbReference type="FunFam" id="3.90.550.50:FF:000001">
    <property type="entry name" value="Hexosyltransferase"/>
    <property type="match status" value="1"/>
</dbReference>
<sequence>MNSKQTLVRLAVLFIFVFAFYRVQREAVIFAHDLGKPRASTLKIEHTVCNPRVLMEVLKMSNMKGVSIQRKYSNNSDVATLDKTLKVNESKHVSGATISTNHTSVGGKFDLKPPTFVTNYSDSSLPSNRSKSDRRVISRQTRVIDTTRWGRKPGNWNNQGKLNRTSQQRVFTATHGKLKPVIYVRSIHPMHIDLKTHVRRKIEEGVDIEVLPINPHPFNYIHSPPECDFEATSDSFNLIILVKSSVQHFALRDGIRKTWGNVTSFSNVQVVFLVAFKQSAQTDIDNEAARFSDIIQENFTDAYKNNTLKTIMGFNWPVDRCSQADVLFFVDDDHIVRITNVIAYLRTFNKIEMKKLYAGFRIDKPSVDRRDGSPWSMSNYDFSHVLWPAYLRGGAFIVSSEIALRFVIAFPYVKLLSVDDSYLGIVADKLGMLPQHDRRFKMDKVNITVCPDYFVYNDYKDPQEIKSVWKTISKE</sequence>
<keyword evidence="8 11" id="KW-0333">Golgi apparatus</keyword>
<keyword evidence="3 11" id="KW-0328">Glycosyltransferase</keyword>
<comment type="similarity">
    <text evidence="2 11">Belongs to the glycosyltransferase 31 family.</text>
</comment>
<evidence type="ECO:0000256" key="2">
    <source>
        <dbReference type="ARBA" id="ARBA00008661"/>
    </source>
</evidence>
<keyword evidence="5" id="KW-0812">Transmembrane</keyword>
<evidence type="ECO:0000256" key="3">
    <source>
        <dbReference type="ARBA" id="ARBA00022676"/>
    </source>
</evidence>
<dbReference type="GO" id="GO:0016758">
    <property type="term" value="F:hexosyltransferase activity"/>
    <property type="evidence" value="ECO:0007669"/>
    <property type="project" value="InterPro"/>
</dbReference>
<evidence type="ECO:0000313" key="12">
    <source>
        <dbReference type="EMBL" id="OWF39806.1"/>
    </source>
</evidence>
<dbReference type="PANTHER" id="PTHR11214">
    <property type="entry name" value="BETA-1,3-N-ACETYLGLUCOSAMINYLTRANSFERASE"/>
    <property type="match status" value="1"/>
</dbReference>
<keyword evidence="4 12" id="KW-0808">Transferase</keyword>
<dbReference type="Proteomes" id="UP000242188">
    <property type="component" value="Unassembled WGS sequence"/>
</dbReference>
<protein>
    <recommendedName>
        <fullName evidence="11">Hexosyltransferase</fullName>
        <ecNumber evidence="11">2.4.1.-</ecNumber>
    </recommendedName>
</protein>
<dbReference type="PANTHER" id="PTHR11214:SF349">
    <property type="entry name" value="BETA-1,3-GALACTOSYLTRANSFERASE BRN"/>
    <property type="match status" value="1"/>
</dbReference>
<evidence type="ECO:0000256" key="4">
    <source>
        <dbReference type="ARBA" id="ARBA00022679"/>
    </source>
</evidence>
<keyword evidence="7" id="KW-1133">Transmembrane helix</keyword>
<evidence type="ECO:0000256" key="7">
    <source>
        <dbReference type="ARBA" id="ARBA00022989"/>
    </source>
</evidence>
<evidence type="ECO:0000256" key="9">
    <source>
        <dbReference type="ARBA" id="ARBA00023136"/>
    </source>
</evidence>
<evidence type="ECO:0000256" key="1">
    <source>
        <dbReference type="ARBA" id="ARBA00004323"/>
    </source>
</evidence>
<gene>
    <name evidence="12" type="ORF">KP79_PYT20131</name>
</gene>
<evidence type="ECO:0000256" key="8">
    <source>
        <dbReference type="ARBA" id="ARBA00023034"/>
    </source>
</evidence>
<comment type="caution">
    <text evidence="12">The sequence shown here is derived from an EMBL/GenBank/DDBJ whole genome shotgun (WGS) entry which is preliminary data.</text>
</comment>
<dbReference type="GO" id="GO:0006493">
    <property type="term" value="P:protein O-linked glycosylation"/>
    <property type="evidence" value="ECO:0007669"/>
    <property type="project" value="TreeGrafter"/>
</dbReference>
<dbReference type="GO" id="GO:0000139">
    <property type="term" value="C:Golgi membrane"/>
    <property type="evidence" value="ECO:0007669"/>
    <property type="project" value="UniProtKB-SubCell"/>
</dbReference>
<dbReference type="Pfam" id="PF01762">
    <property type="entry name" value="Galactosyl_T"/>
    <property type="match status" value="1"/>
</dbReference>
<evidence type="ECO:0000256" key="6">
    <source>
        <dbReference type="ARBA" id="ARBA00022968"/>
    </source>
</evidence>
<evidence type="ECO:0000256" key="5">
    <source>
        <dbReference type="ARBA" id="ARBA00022692"/>
    </source>
</evidence>
<dbReference type="GO" id="GO:0008194">
    <property type="term" value="F:UDP-glycosyltransferase activity"/>
    <property type="evidence" value="ECO:0007669"/>
    <property type="project" value="TreeGrafter"/>
</dbReference>
<evidence type="ECO:0000256" key="11">
    <source>
        <dbReference type="RuleBase" id="RU363063"/>
    </source>
</evidence>
<organism evidence="12 13">
    <name type="scientific">Mizuhopecten yessoensis</name>
    <name type="common">Japanese scallop</name>
    <name type="synonym">Patinopecten yessoensis</name>
    <dbReference type="NCBI Taxonomy" id="6573"/>
    <lineage>
        <taxon>Eukaryota</taxon>
        <taxon>Metazoa</taxon>
        <taxon>Spiralia</taxon>
        <taxon>Lophotrochozoa</taxon>
        <taxon>Mollusca</taxon>
        <taxon>Bivalvia</taxon>
        <taxon>Autobranchia</taxon>
        <taxon>Pteriomorphia</taxon>
        <taxon>Pectinida</taxon>
        <taxon>Pectinoidea</taxon>
        <taxon>Pectinidae</taxon>
        <taxon>Mizuhopecten</taxon>
    </lineage>
</organism>
<keyword evidence="13" id="KW-1185">Reference proteome</keyword>
<dbReference type="Gene3D" id="3.90.550.50">
    <property type="match status" value="1"/>
</dbReference>
<dbReference type="InterPro" id="IPR002659">
    <property type="entry name" value="Glyco_trans_31"/>
</dbReference>
<dbReference type="AlphaFoldDB" id="A0A210PTN0"/>
<reference evidence="12 13" key="1">
    <citation type="journal article" date="2017" name="Nat. Ecol. Evol.">
        <title>Scallop genome provides insights into evolution of bilaterian karyotype and development.</title>
        <authorList>
            <person name="Wang S."/>
            <person name="Zhang J."/>
            <person name="Jiao W."/>
            <person name="Li J."/>
            <person name="Xun X."/>
            <person name="Sun Y."/>
            <person name="Guo X."/>
            <person name="Huan P."/>
            <person name="Dong B."/>
            <person name="Zhang L."/>
            <person name="Hu X."/>
            <person name="Sun X."/>
            <person name="Wang J."/>
            <person name="Zhao C."/>
            <person name="Wang Y."/>
            <person name="Wang D."/>
            <person name="Huang X."/>
            <person name="Wang R."/>
            <person name="Lv J."/>
            <person name="Li Y."/>
            <person name="Zhang Z."/>
            <person name="Liu B."/>
            <person name="Lu W."/>
            <person name="Hui Y."/>
            <person name="Liang J."/>
            <person name="Zhou Z."/>
            <person name="Hou R."/>
            <person name="Li X."/>
            <person name="Liu Y."/>
            <person name="Li H."/>
            <person name="Ning X."/>
            <person name="Lin Y."/>
            <person name="Zhao L."/>
            <person name="Xing Q."/>
            <person name="Dou J."/>
            <person name="Li Y."/>
            <person name="Mao J."/>
            <person name="Guo H."/>
            <person name="Dou H."/>
            <person name="Li T."/>
            <person name="Mu C."/>
            <person name="Jiang W."/>
            <person name="Fu Q."/>
            <person name="Fu X."/>
            <person name="Miao Y."/>
            <person name="Liu J."/>
            <person name="Yu Q."/>
            <person name="Li R."/>
            <person name="Liao H."/>
            <person name="Li X."/>
            <person name="Kong Y."/>
            <person name="Jiang Z."/>
            <person name="Chourrout D."/>
            <person name="Li R."/>
            <person name="Bao Z."/>
        </authorList>
    </citation>
    <scope>NUCLEOTIDE SEQUENCE [LARGE SCALE GENOMIC DNA]</scope>
    <source>
        <strain evidence="12 13">PY_sf001</strain>
    </source>
</reference>
<keyword evidence="6" id="KW-0735">Signal-anchor</keyword>
<evidence type="ECO:0000313" key="13">
    <source>
        <dbReference type="Proteomes" id="UP000242188"/>
    </source>
</evidence>
<dbReference type="OrthoDB" id="2139606at2759"/>